<evidence type="ECO:0000256" key="1">
    <source>
        <dbReference type="SAM" id="Phobius"/>
    </source>
</evidence>
<feature type="transmembrane region" description="Helical" evidence="1">
    <location>
        <begin position="360"/>
        <end position="379"/>
    </location>
</feature>
<evidence type="ECO:0000313" key="2">
    <source>
        <dbReference type="EMBL" id="ACN98995.1"/>
    </source>
</evidence>
<feature type="transmembrane region" description="Helical" evidence="1">
    <location>
        <begin position="121"/>
        <end position="139"/>
    </location>
</feature>
<feature type="transmembrane region" description="Helical" evidence="1">
    <location>
        <begin position="68"/>
        <end position="91"/>
    </location>
</feature>
<dbReference type="InterPro" id="IPR021280">
    <property type="entry name" value="TMEM260-like"/>
</dbReference>
<feature type="transmembrane region" description="Helical" evidence="1">
    <location>
        <begin position="190"/>
        <end position="210"/>
    </location>
</feature>
<dbReference type="STRING" id="204536.SULAZ_1004"/>
<dbReference type="Pfam" id="PF11028">
    <property type="entry name" value="TMEM260-like"/>
    <property type="match status" value="1"/>
</dbReference>
<sequence>MYRRVINVNILLALIIILYVFSLFPVFSTGDGGGLVVASHLLGIAHPPGYPFYIELSKLFSLLPVANIGIRIGLLTVIFSALSLYLLYLIVTDLTNKPIYGLISVSFLAVSYSFYYNSVVIKFYTLNLFFILLLTYLGIKVLKSDNLDKRLVYLSAFLLGIGSSIHHTLLIMFLPLFIVGLYYCRQFVRLIPLSFLFFIIGFFVNLHLYIRSIKDTFSAAHKADTLERFIAMILRKFYGESSSIDATKGVVSTIDSYIYTLKNLFYLFSVNFSYAFVFLAFIGAYLLYKSNKKLFLFLFTSFFLYSVILGKITLSSEVLDLATVYVSGNQYFLPALSFLIVFCCYFLYKFFEFLKERGFNFVYSVILPVLVVFPFTFLFSRFVETNHFNNWVPYYHAKDLLSYSPVASLVSTYGDNHTFELWYLKLVGRYRDDVCHITSHYYNSIEWRVEGCKPKEIYKPLIPEFFAGNLNEIMNKKIFISTVALAPTHPLYNFVEIKPFLFTFFYVNKNDTTPPQWYNRINIEKAKFLSTDVCLNHNVDDPFTLEMCNFFSNAYLVLASSIVPTFKLNEIDVDASISYGKFLAPFRLKIYLSPQNQSFIEIYKALRAYNNPKQSYLLPEE</sequence>
<dbReference type="eggNOG" id="COG1807">
    <property type="taxonomic scope" value="Bacteria"/>
</dbReference>
<name>C1DV40_SULAA</name>
<dbReference type="KEGG" id="saf:SULAZ_1004"/>
<dbReference type="Proteomes" id="UP000001369">
    <property type="component" value="Chromosome"/>
</dbReference>
<dbReference type="HOGENOM" id="CLU_431425_0_0_0"/>
<dbReference type="OrthoDB" id="9807602at2"/>
<feature type="transmembrane region" description="Helical" evidence="1">
    <location>
        <begin position="7"/>
        <end position="27"/>
    </location>
</feature>
<dbReference type="PANTHER" id="PTHR16214">
    <property type="entry name" value="TRANSMEMBRANE PROTEIN 260"/>
    <property type="match status" value="1"/>
</dbReference>
<dbReference type="EMBL" id="CP001229">
    <property type="protein sequence ID" value="ACN98995.1"/>
    <property type="molecule type" value="Genomic_DNA"/>
</dbReference>
<dbReference type="RefSeq" id="WP_012674315.1">
    <property type="nucleotide sequence ID" value="NC_012438.1"/>
</dbReference>
<proteinExistence type="predicted"/>
<feature type="transmembrane region" description="Helical" evidence="1">
    <location>
        <begin position="151"/>
        <end position="178"/>
    </location>
</feature>
<organism evidence="2 3">
    <name type="scientific">Sulfurihydrogenibium azorense (strain DSM 15241 / OCM 825 / Az-Fu1)</name>
    <dbReference type="NCBI Taxonomy" id="204536"/>
    <lineage>
        <taxon>Bacteria</taxon>
        <taxon>Pseudomonadati</taxon>
        <taxon>Aquificota</taxon>
        <taxon>Aquificia</taxon>
        <taxon>Aquificales</taxon>
        <taxon>Hydrogenothermaceae</taxon>
        <taxon>Sulfurihydrogenibium</taxon>
    </lineage>
</organism>
<feature type="transmembrane region" description="Helical" evidence="1">
    <location>
        <begin position="331"/>
        <end position="348"/>
    </location>
</feature>
<keyword evidence="1" id="KW-1133">Transmembrane helix</keyword>
<keyword evidence="1" id="KW-0812">Transmembrane</keyword>
<protein>
    <submittedName>
        <fullName evidence="2">Putative membrane protein</fullName>
    </submittedName>
</protein>
<feature type="transmembrane region" description="Helical" evidence="1">
    <location>
        <begin position="294"/>
        <end position="310"/>
    </location>
</feature>
<dbReference type="InterPro" id="IPR052724">
    <property type="entry name" value="GT117_domain-containing"/>
</dbReference>
<keyword evidence="3" id="KW-1185">Reference proteome</keyword>
<reference evidence="2 3" key="1">
    <citation type="journal article" date="2009" name="J. Bacteriol.">
        <title>Complete and draft genome sequences of six members of the Aquificales.</title>
        <authorList>
            <person name="Reysenbach A.L."/>
            <person name="Hamamura N."/>
            <person name="Podar M."/>
            <person name="Griffiths E."/>
            <person name="Ferreira S."/>
            <person name="Hochstein R."/>
            <person name="Heidelberg J."/>
            <person name="Johnson J."/>
            <person name="Mead D."/>
            <person name="Pohorille A."/>
            <person name="Sarmiento M."/>
            <person name="Schweighofer K."/>
            <person name="Seshadri R."/>
            <person name="Voytek M.A."/>
        </authorList>
    </citation>
    <scope>NUCLEOTIDE SEQUENCE [LARGE SCALE GENOMIC DNA]</scope>
    <source>
        <strain evidence="3">Az-Fu1 / DSM 15241 / OCM 825</strain>
    </source>
</reference>
<accession>C1DV40</accession>
<dbReference type="PANTHER" id="PTHR16214:SF3">
    <property type="entry name" value="TRANSMEMBRANE PROTEIN 260"/>
    <property type="match status" value="1"/>
</dbReference>
<feature type="transmembrane region" description="Helical" evidence="1">
    <location>
        <begin position="264"/>
        <end position="288"/>
    </location>
</feature>
<gene>
    <name evidence="2" type="ordered locus">SULAZ_1004</name>
</gene>
<evidence type="ECO:0000313" key="3">
    <source>
        <dbReference type="Proteomes" id="UP000001369"/>
    </source>
</evidence>
<feature type="transmembrane region" description="Helical" evidence="1">
    <location>
        <begin position="98"/>
        <end position="115"/>
    </location>
</feature>
<keyword evidence="1" id="KW-0472">Membrane</keyword>
<dbReference type="AlphaFoldDB" id="C1DV40"/>